<dbReference type="GO" id="GO:0012505">
    <property type="term" value="C:endomembrane system"/>
    <property type="evidence" value="ECO:0007669"/>
    <property type="project" value="UniProtKB-SubCell"/>
</dbReference>
<evidence type="ECO:0000256" key="2">
    <source>
        <dbReference type="ARBA" id="ARBA00022692"/>
    </source>
</evidence>
<protein>
    <submittedName>
        <fullName evidence="6">FAR-17a/AIG1-like protein</fullName>
    </submittedName>
</protein>
<dbReference type="EMBL" id="WHUW01000004">
    <property type="protein sequence ID" value="KAF8447576.1"/>
    <property type="molecule type" value="Genomic_DNA"/>
</dbReference>
<dbReference type="InterPro" id="IPR006838">
    <property type="entry name" value="ADTRP_AIG1"/>
</dbReference>
<evidence type="ECO:0000313" key="7">
    <source>
        <dbReference type="Proteomes" id="UP001194468"/>
    </source>
</evidence>
<feature type="transmembrane region" description="Helical" evidence="5">
    <location>
        <begin position="119"/>
        <end position="140"/>
    </location>
</feature>
<comment type="caution">
    <text evidence="6">The sequence shown here is derived from an EMBL/GenBank/DDBJ whole genome shotgun (WGS) entry which is preliminary data.</text>
</comment>
<dbReference type="PANTHER" id="PTHR10989:SF16">
    <property type="entry name" value="AT02829P-RELATED"/>
    <property type="match status" value="1"/>
</dbReference>
<evidence type="ECO:0000313" key="6">
    <source>
        <dbReference type="EMBL" id="KAF8447576.1"/>
    </source>
</evidence>
<dbReference type="Pfam" id="PF04750">
    <property type="entry name" value="Far-17a_AIG1"/>
    <property type="match status" value="1"/>
</dbReference>
<dbReference type="GO" id="GO:0016020">
    <property type="term" value="C:membrane"/>
    <property type="evidence" value="ECO:0007669"/>
    <property type="project" value="InterPro"/>
</dbReference>
<proteinExistence type="predicted"/>
<feature type="transmembrane region" description="Helical" evidence="5">
    <location>
        <begin position="44"/>
        <end position="65"/>
    </location>
</feature>
<keyword evidence="3 5" id="KW-1133">Transmembrane helix</keyword>
<dbReference type="Proteomes" id="UP001194468">
    <property type="component" value="Unassembled WGS sequence"/>
</dbReference>
<feature type="transmembrane region" description="Helical" evidence="5">
    <location>
        <begin position="188"/>
        <end position="209"/>
    </location>
</feature>
<feature type="transmembrane region" description="Helical" evidence="5">
    <location>
        <begin position="147"/>
        <end position="168"/>
    </location>
</feature>
<dbReference type="PANTHER" id="PTHR10989">
    <property type="entry name" value="ANDROGEN-INDUCED PROTEIN 1-RELATED"/>
    <property type="match status" value="1"/>
</dbReference>
<organism evidence="6 7">
    <name type="scientific">Boletus edulis BED1</name>
    <dbReference type="NCBI Taxonomy" id="1328754"/>
    <lineage>
        <taxon>Eukaryota</taxon>
        <taxon>Fungi</taxon>
        <taxon>Dikarya</taxon>
        <taxon>Basidiomycota</taxon>
        <taxon>Agaricomycotina</taxon>
        <taxon>Agaricomycetes</taxon>
        <taxon>Agaricomycetidae</taxon>
        <taxon>Boletales</taxon>
        <taxon>Boletineae</taxon>
        <taxon>Boletaceae</taxon>
        <taxon>Boletoideae</taxon>
        <taxon>Boletus</taxon>
    </lineage>
</organism>
<keyword evidence="7" id="KW-1185">Reference proteome</keyword>
<keyword evidence="2 5" id="KW-0812">Transmembrane</keyword>
<evidence type="ECO:0000256" key="5">
    <source>
        <dbReference type="SAM" id="Phobius"/>
    </source>
</evidence>
<dbReference type="AlphaFoldDB" id="A0AAD4C3K5"/>
<keyword evidence="4 5" id="KW-0472">Membrane</keyword>
<reference evidence="6" key="1">
    <citation type="submission" date="2019-10" db="EMBL/GenBank/DDBJ databases">
        <authorList>
            <consortium name="DOE Joint Genome Institute"/>
            <person name="Kuo A."/>
            <person name="Miyauchi S."/>
            <person name="Kiss E."/>
            <person name="Drula E."/>
            <person name="Kohler A."/>
            <person name="Sanchez-Garcia M."/>
            <person name="Andreopoulos B."/>
            <person name="Barry K.W."/>
            <person name="Bonito G."/>
            <person name="Buee M."/>
            <person name="Carver A."/>
            <person name="Chen C."/>
            <person name="Cichocki N."/>
            <person name="Clum A."/>
            <person name="Culley D."/>
            <person name="Crous P.W."/>
            <person name="Fauchery L."/>
            <person name="Girlanda M."/>
            <person name="Hayes R."/>
            <person name="Keri Z."/>
            <person name="LaButti K."/>
            <person name="Lipzen A."/>
            <person name="Lombard V."/>
            <person name="Magnuson J."/>
            <person name="Maillard F."/>
            <person name="Morin E."/>
            <person name="Murat C."/>
            <person name="Nolan M."/>
            <person name="Ohm R."/>
            <person name="Pangilinan J."/>
            <person name="Pereira M."/>
            <person name="Perotto S."/>
            <person name="Peter M."/>
            <person name="Riley R."/>
            <person name="Sitrit Y."/>
            <person name="Stielow B."/>
            <person name="Szollosi G."/>
            <person name="Zifcakova L."/>
            <person name="Stursova M."/>
            <person name="Spatafora J.W."/>
            <person name="Tedersoo L."/>
            <person name="Vaario L.-M."/>
            <person name="Yamada A."/>
            <person name="Yan M."/>
            <person name="Wang P."/>
            <person name="Xu J."/>
            <person name="Bruns T."/>
            <person name="Baldrian P."/>
            <person name="Vilgalys R."/>
            <person name="Henrissat B."/>
            <person name="Grigoriev I.V."/>
            <person name="Hibbett D."/>
            <person name="Nagy L.G."/>
            <person name="Martin F.M."/>
        </authorList>
    </citation>
    <scope>NUCLEOTIDE SEQUENCE</scope>
    <source>
        <strain evidence="6">BED1</strain>
    </source>
</reference>
<feature type="transmembrane region" description="Helical" evidence="5">
    <location>
        <begin position="77"/>
        <end position="99"/>
    </location>
</feature>
<evidence type="ECO:0000256" key="3">
    <source>
        <dbReference type="ARBA" id="ARBA00022989"/>
    </source>
</evidence>
<accession>A0AAD4C3K5</accession>
<gene>
    <name evidence="6" type="ORF">L210DRAFT_3472480</name>
</gene>
<sequence>MRRLSAFILHAIAASVMTWGWFNLVDLLAEKGGYFQFLTNQGLAMTWLCMIISLFCDVFPSVTVARHLKRALLMISIPVEFIITSIYWPLLLFLPHLILPPTDVSPTASSAPSSLRLPLQVDLALHASPLLAVLVDFFAFEPKFPKIYVHTAAPAAILAFAVWYASFVEYCATLSGTFPYPFLTYSPFAVRVMIYTAAAGISLGCFRTLNALHA</sequence>
<evidence type="ECO:0000256" key="4">
    <source>
        <dbReference type="ARBA" id="ARBA00023136"/>
    </source>
</evidence>
<comment type="subcellular location">
    <subcellularLocation>
        <location evidence="1">Endomembrane system</location>
        <topology evidence="1">Multi-pass membrane protein</topology>
    </subcellularLocation>
</comment>
<name>A0AAD4C3K5_BOLED</name>
<evidence type="ECO:0000256" key="1">
    <source>
        <dbReference type="ARBA" id="ARBA00004127"/>
    </source>
</evidence>
<reference evidence="6" key="2">
    <citation type="journal article" date="2020" name="Nat. Commun.">
        <title>Large-scale genome sequencing of mycorrhizal fungi provides insights into the early evolution of symbiotic traits.</title>
        <authorList>
            <person name="Miyauchi S."/>
            <person name="Kiss E."/>
            <person name="Kuo A."/>
            <person name="Drula E."/>
            <person name="Kohler A."/>
            <person name="Sanchez-Garcia M."/>
            <person name="Morin E."/>
            <person name="Andreopoulos B."/>
            <person name="Barry K.W."/>
            <person name="Bonito G."/>
            <person name="Buee M."/>
            <person name="Carver A."/>
            <person name="Chen C."/>
            <person name="Cichocki N."/>
            <person name="Clum A."/>
            <person name="Culley D."/>
            <person name="Crous P.W."/>
            <person name="Fauchery L."/>
            <person name="Girlanda M."/>
            <person name="Hayes R.D."/>
            <person name="Keri Z."/>
            <person name="LaButti K."/>
            <person name="Lipzen A."/>
            <person name="Lombard V."/>
            <person name="Magnuson J."/>
            <person name="Maillard F."/>
            <person name="Murat C."/>
            <person name="Nolan M."/>
            <person name="Ohm R.A."/>
            <person name="Pangilinan J."/>
            <person name="Pereira M.F."/>
            <person name="Perotto S."/>
            <person name="Peter M."/>
            <person name="Pfister S."/>
            <person name="Riley R."/>
            <person name="Sitrit Y."/>
            <person name="Stielow J.B."/>
            <person name="Szollosi G."/>
            <person name="Zifcakova L."/>
            <person name="Stursova M."/>
            <person name="Spatafora J.W."/>
            <person name="Tedersoo L."/>
            <person name="Vaario L.M."/>
            <person name="Yamada A."/>
            <person name="Yan M."/>
            <person name="Wang P."/>
            <person name="Xu J."/>
            <person name="Bruns T."/>
            <person name="Baldrian P."/>
            <person name="Vilgalys R."/>
            <person name="Dunand C."/>
            <person name="Henrissat B."/>
            <person name="Grigoriev I.V."/>
            <person name="Hibbett D."/>
            <person name="Nagy L.G."/>
            <person name="Martin F.M."/>
        </authorList>
    </citation>
    <scope>NUCLEOTIDE SEQUENCE</scope>
    <source>
        <strain evidence="6">BED1</strain>
    </source>
</reference>